<evidence type="ECO:0000259" key="2">
    <source>
        <dbReference type="Pfam" id="PF19745"/>
    </source>
</evidence>
<feature type="chain" id="PRO_5002151272" evidence="1">
    <location>
        <begin position="21"/>
        <end position="281"/>
    </location>
</feature>
<dbReference type="EMBL" id="JWZT01002708">
    <property type="protein sequence ID" value="KII68808.1"/>
    <property type="molecule type" value="Genomic_DNA"/>
</dbReference>
<dbReference type="OrthoDB" id="6435034at2759"/>
<keyword evidence="4" id="KW-1185">Reference proteome</keyword>
<keyword evidence="3" id="KW-0328">Glycosyltransferase</keyword>
<dbReference type="InterPro" id="IPR045573">
    <property type="entry name" value="Fut8_N_cat"/>
</dbReference>
<organism evidence="3 4">
    <name type="scientific">Thelohanellus kitauei</name>
    <name type="common">Myxosporean</name>
    <dbReference type="NCBI Taxonomy" id="669202"/>
    <lineage>
        <taxon>Eukaryota</taxon>
        <taxon>Metazoa</taxon>
        <taxon>Cnidaria</taxon>
        <taxon>Myxozoa</taxon>
        <taxon>Myxosporea</taxon>
        <taxon>Bivalvulida</taxon>
        <taxon>Platysporina</taxon>
        <taxon>Myxobolidae</taxon>
        <taxon>Thelohanellus</taxon>
    </lineage>
</organism>
<protein>
    <submittedName>
        <fullName evidence="3">Alpha-(1,6)-fucosyltransferase</fullName>
    </submittedName>
</protein>
<keyword evidence="1" id="KW-0732">Signal</keyword>
<dbReference type="Pfam" id="PF19745">
    <property type="entry name" value="FUT8_N_cat"/>
    <property type="match status" value="1"/>
</dbReference>
<feature type="signal peptide" evidence="1">
    <location>
        <begin position="1"/>
        <end position="20"/>
    </location>
</feature>
<name>A0A0C2JHM6_THEKT</name>
<sequence>MSLVCLLWTLVFFFVALHDTQDHSTQDEDAGSVSISKSVAQPFNYSGFLKEWTNAYFSQKEILLYIFKYATPGMLVDENLEKEIDFYNYLIDNSLYQMKIFEDLRLMGQNEAARESFTNYVRDVIHRNQNPKICRNIEVIGYEPKESCGFGCQVNQLAYGLAKALMEGKPLVVKGSRWNNFNTILDIIMPLSQTCHYRRKKANKLRVKLIEFADENRIKEFLTPAFPANIKEKIEEFHTDPYLWWIGQIINYILRLRPHIVNKIKPNYFTSPIVGYSVTVI</sequence>
<accession>A0A0C2JHM6</accession>
<proteinExistence type="predicted"/>
<dbReference type="AlphaFoldDB" id="A0A0C2JHM6"/>
<keyword evidence="3" id="KW-0808">Transferase</keyword>
<reference evidence="3 4" key="1">
    <citation type="journal article" date="2014" name="Genome Biol. Evol.">
        <title>The genome of the myxosporean Thelohanellus kitauei shows adaptations to nutrient acquisition within its fish host.</title>
        <authorList>
            <person name="Yang Y."/>
            <person name="Xiong J."/>
            <person name="Zhou Z."/>
            <person name="Huo F."/>
            <person name="Miao W."/>
            <person name="Ran C."/>
            <person name="Liu Y."/>
            <person name="Zhang J."/>
            <person name="Feng J."/>
            <person name="Wang M."/>
            <person name="Wang M."/>
            <person name="Wang L."/>
            <person name="Yao B."/>
        </authorList>
    </citation>
    <scope>NUCLEOTIDE SEQUENCE [LARGE SCALE GENOMIC DNA]</scope>
    <source>
        <strain evidence="3">Wuqing</strain>
    </source>
</reference>
<gene>
    <name evidence="3" type="ORF">RF11_09445</name>
</gene>
<dbReference type="GO" id="GO:0006487">
    <property type="term" value="P:protein N-linked glycosylation"/>
    <property type="evidence" value="ECO:0007669"/>
    <property type="project" value="TreeGrafter"/>
</dbReference>
<evidence type="ECO:0000313" key="3">
    <source>
        <dbReference type="EMBL" id="KII68808.1"/>
    </source>
</evidence>
<dbReference type="PANTHER" id="PTHR13132">
    <property type="entry name" value="ALPHA- 1,6 -FUCOSYLTRANSFERASE"/>
    <property type="match status" value="1"/>
</dbReference>
<dbReference type="GO" id="GO:0046921">
    <property type="term" value="F:alpha-(1-&gt;6)-fucosyltransferase activity"/>
    <property type="evidence" value="ECO:0007669"/>
    <property type="project" value="TreeGrafter"/>
</dbReference>
<evidence type="ECO:0000313" key="4">
    <source>
        <dbReference type="Proteomes" id="UP000031668"/>
    </source>
</evidence>
<comment type="caution">
    <text evidence="3">The sequence shown here is derived from an EMBL/GenBank/DDBJ whole genome shotgun (WGS) entry which is preliminary data.</text>
</comment>
<evidence type="ECO:0000256" key="1">
    <source>
        <dbReference type="SAM" id="SignalP"/>
    </source>
</evidence>
<dbReference type="PANTHER" id="PTHR13132:SF29">
    <property type="entry name" value="ALPHA-(1,6)-FUCOSYLTRANSFERASE"/>
    <property type="match status" value="1"/>
</dbReference>
<feature type="domain" description="Alpha-(1,6)-fucosyltransferase N- and catalytic" evidence="2">
    <location>
        <begin position="111"/>
        <end position="278"/>
    </location>
</feature>
<dbReference type="Proteomes" id="UP000031668">
    <property type="component" value="Unassembled WGS sequence"/>
</dbReference>